<comment type="similarity">
    <text evidence="1">Belongs to the MreC family.</text>
</comment>
<proteinExistence type="inferred from homology"/>
<dbReference type="InterPro" id="IPR042175">
    <property type="entry name" value="Cell/Rod_MreC_2"/>
</dbReference>
<dbReference type="RefSeq" id="WP_189245667.1">
    <property type="nucleotide sequence ID" value="NZ_BMQJ01000002.1"/>
</dbReference>
<dbReference type="Proteomes" id="UP000611554">
    <property type="component" value="Unassembled WGS sequence"/>
</dbReference>
<reference evidence="9" key="1">
    <citation type="journal article" date="2019" name="Int. J. Syst. Evol. Microbiol.">
        <title>The Global Catalogue of Microorganisms (GCM) 10K type strain sequencing project: providing services to taxonomists for standard genome sequencing and annotation.</title>
        <authorList>
            <consortium name="The Broad Institute Genomics Platform"/>
            <consortium name="The Broad Institute Genome Sequencing Center for Infectious Disease"/>
            <person name="Wu L."/>
            <person name="Ma J."/>
        </authorList>
    </citation>
    <scope>NUCLEOTIDE SEQUENCE [LARGE SCALE GENOMIC DNA]</scope>
    <source>
        <strain evidence="9">JCM 3115</strain>
    </source>
</reference>
<protein>
    <recommendedName>
        <fullName evidence="2">Cell shape-determining protein MreC</fullName>
    </recommendedName>
    <alternativeName>
        <fullName evidence="4">Cell shape protein MreC</fullName>
    </alternativeName>
</protein>
<evidence type="ECO:0000259" key="7">
    <source>
        <dbReference type="Pfam" id="PF04085"/>
    </source>
</evidence>
<evidence type="ECO:0000313" key="8">
    <source>
        <dbReference type="EMBL" id="GGP86510.1"/>
    </source>
</evidence>
<feature type="compositionally biased region" description="Basic and acidic residues" evidence="6">
    <location>
        <begin position="291"/>
        <end position="325"/>
    </location>
</feature>
<feature type="domain" description="Rod shape-determining protein MreC beta-barrel core" evidence="7">
    <location>
        <begin position="122"/>
        <end position="272"/>
    </location>
</feature>
<dbReference type="InterPro" id="IPR055342">
    <property type="entry name" value="MreC_beta-barrel_core"/>
</dbReference>
<keyword evidence="9" id="KW-1185">Reference proteome</keyword>
<keyword evidence="3" id="KW-0133">Cell shape</keyword>
<dbReference type="PANTHER" id="PTHR34138:SF1">
    <property type="entry name" value="CELL SHAPE-DETERMINING PROTEIN MREC"/>
    <property type="match status" value="1"/>
</dbReference>
<evidence type="ECO:0000256" key="6">
    <source>
        <dbReference type="SAM" id="MobiDB-lite"/>
    </source>
</evidence>
<evidence type="ECO:0000256" key="3">
    <source>
        <dbReference type="ARBA" id="ARBA00022960"/>
    </source>
</evidence>
<dbReference type="InterPro" id="IPR042177">
    <property type="entry name" value="Cell/Rod_1"/>
</dbReference>
<evidence type="ECO:0000313" key="9">
    <source>
        <dbReference type="Proteomes" id="UP000611554"/>
    </source>
</evidence>
<dbReference type="Gene3D" id="2.40.10.340">
    <property type="entry name" value="Rod shape-determining protein MreC, domain 1"/>
    <property type="match status" value="1"/>
</dbReference>
<dbReference type="Gene3D" id="2.40.10.350">
    <property type="entry name" value="Rod shape-determining protein MreC, domain 2"/>
    <property type="match status" value="1"/>
</dbReference>
<evidence type="ECO:0000256" key="2">
    <source>
        <dbReference type="ARBA" id="ARBA00013855"/>
    </source>
</evidence>
<dbReference type="Pfam" id="PF04085">
    <property type="entry name" value="MreC"/>
    <property type="match status" value="1"/>
</dbReference>
<dbReference type="InterPro" id="IPR007221">
    <property type="entry name" value="MreC"/>
</dbReference>
<feature type="region of interest" description="Disordered" evidence="6">
    <location>
        <begin position="277"/>
        <end position="355"/>
    </location>
</feature>
<name>A0ABQ2QM65_9ACTN</name>
<accession>A0ABQ2QM65</accession>
<organism evidence="8 9">
    <name type="scientific">Streptosporangium pseudovulgare</name>
    <dbReference type="NCBI Taxonomy" id="35765"/>
    <lineage>
        <taxon>Bacteria</taxon>
        <taxon>Bacillati</taxon>
        <taxon>Actinomycetota</taxon>
        <taxon>Actinomycetes</taxon>
        <taxon>Streptosporangiales</taxon>
        <taxon>Streptosporangiaceae</taxon>
        <taxon>Streptosporangium</taxon>
    </lineage>
</organism>
<keyword evidence="5" id="KW-0175">Coiled coil</keyword>
<dbReference type="EMBL" id="BMQJ01000002">
    <property type="protein sequence ID" value="GGP86510.1"/>
    <property type="molecule type" value="Genomic_DNA"/>
</dbReference>
<sequence>MKDTRRARISLGVLLAAALVLMTVDHRTGGTSPLTPLKGVGATVFGAAESAGADIVRPVGRFVAMITGAPEARRRIEELRAENGRLRRDLVSQSLDRQRSAQLRRLLGVAGVAGYRIVPAQVIARRGTPGFEEAVELDIGAADGVRTEMTVLNGEGLVGRVVQAGRFTSTVVLLSDPASAAGARLEGSNEIGVVHGVGSGGRLLRFRLLDSTAQIVPGRRIVSFGSQHGVPYVAGVPIGVVERVEATPGELTRVAYARPYADLTALDVVGVVVQAPPRDPRDAVLPGAPRQAEKEKKAKARGGPDREEAPGTEDAPGREGGKPETEDAPEDEAAPGGRDDVPPEAVAPGTRRGGI</sequence>
<evidence type="ECO:0000256" key="5">
    <source>
        <dbReference type="SAM" id="Coils"/>
    </source>
</evidence>
<feature type="coiled-coil region" evidence="5">
    <location>
        <begin position="69"/>
        <end position="96"/>
    </location>
</feature>
<evidence type="ECO:0000256" key="1">
    <source>
        <dbReference type="ARBA" id="ARBA00009369"/>
    </source>
</evidence>
<gene>
    <name evidence="8" type="ORF">GCM10010140_15090</name>
</gene>
<evidence type="ECO:0000256" key="4">
    <source>
        <dbReference type="ARBA" id="ARBA00032089"/>
    </source>
</evidence>
<dbReference type="PANTHER" id="PTHR34138">
    <property type="entry name" value="CELL SHAPE-DETERMINING PROTEIN MREC"/>
    <property type="match status" value="1"/>
</dbReference>
<comment type="caution">
    <text evidence="8">The sequence shown here is derived from an EMBL/GenBank/DDBJ whole genome shotgun (WGS) entry which is preliminary data.</text>
</comment>